<proteinExistence type="predicted"/>
<evidence type="ECO:0000313" key="6">
    <source>
        <dbReference type="EMBL" id="RDX45200.1"/>
    </source>
</evidence>
<name>A0A371CY48_9APHY</name>
<keyword evidence="3" id="KW-0863">Zinc-finger</keyword>
<dbReference type="GO" id="GO:0005634">
    <property type="term" value="C:nucleus"/>
    <property type="evidence" value="ECO:0007669"/>
    <property type="project" value="UniProtKB-SubCell"/>
</dbReference>
<evidence type="ECO:0000256" key="2">
    <source>
        <dbReference type="ARBA" id="ARBA00022723"/>
    </source>
</evidence>
<evidence type="ECO:0000256" key="1">
    <source>
        <dbReference type="ARBA" id="ARBA00004123"/>
    </source>
</evidence>
<gene>
    <name evidence="6" type="ORF">OH76DRAFT_1304481</name>
</gene>
<dbReference type="Proteomes" id="UP000256964">
    <property type="component" value="Unassembled WGS sequence"/>
</dbReference>
<dbReference type="PANTHER" id="PTHR46481">
    <property type="entry name" value="ZINC FINGER BED DOMAIN-CONTAINING PROTEIN 4"/>
    <property type="match status" value="1"/>
</dbReference>
<feature type="non-terminal residue" evidence="6">
    <location>
        <position position="1"/>
    </location>
</feature>
<evidence type="ECO:0000256" key="5">
    <source>
        <dbReference type="ARBA" id="ARBA00023242"/>
    </source>
</evidence>
<dbReference type="AlphaFoldDB" id="A0A371CY48"/>
<dbReference type="EMBL" id="KZ857440">
    <property type="protein sequence ID" value="RDX45200.1"/>
    <property type="molecule type" value="Genomic_DNA"/>
</dbReference>
<dbReference type="PANTHER" id="PTHR46481:SF10">
    <property type="entry name" value="ZINC FINGER BED DOMAIN-CONTAINING PROTEIN 39"/>
    <property type="match status" value="1"/>
</dbReference>
<keyword evidence="4" id="KW-0862">Zinc</keyword>
<accession>A0A371CY48</accession>
<keyword evidence="5" id="KW-0539">Nucleus</keyword>
<evidence type="ECO:0000256" key="3">
    <source>
        <dbReference type="ARBA" id="ARBA00022771"/>
    </source>
</evidence>
<dbReference type="OrthoDB" id="2748260at2759"/>
<dbReference type="GO" id="GO:0008270">
    <property type="term" value="F:zinc ion binding"/>
    <property type="evidence" value="ECO:0007669"/>
    <property type="project" value="UniProtKB-KW"/>
</dbReference>
<evidence type="ECO:0000256" key="4">
    <source>
        <dbReference type="ARBA" id="ARBA00022833"/>
    </source>
</evidence>
<organism evidence="6 7">
    <name type="scientific">Lentinus brumalis</name>
    <dbReference type="NCBI Taxonomy" id="2498619"/>
    <lineage>
        <taxon>Eukaryota</taxon>
        <taxon>Fungi</taxon>
        <taxon>Dikarya</taxon>
        <taxon>Basidiomycota</taxon>
        <taxon>Agaricomycotina</taxon>
        <taxon>Agaricomycetes</taxon>
        <taxon>Polyporales</taxon>
        <taxon>Polyporaceae</taxon>
        <taxon>Lentinus</taxon>
    </lineage>
</organism>
<sequence>DRIQKRWRSCIYAFFKPDVEIDWVDGRRCLVFRCAAKNCKTGKPLRRFLDKGDRSSGGNLFKHARKCWGDEAVDQAKDLGDATRVRATLVANILKNGAITEYFAPLKKGVTYSNRPLTKLQTRYSFRPFAVATDPGFLRLMKIGRPTMYIPSPTTISRDVKLVLAVGRGRLSKMLQKYPGRLHFATDAWTSPNHRPFVAFTVHLELDGSALKILLDVVELAKSHSGINLAETF</sequence>
<dbReference type="InterPro" id="IPR052035">
    <property type="entry name" value="ZnF_BED_domain_contain"/>
</dbReference>
<feature type="non-terminal residue" evidence="6">
    <location>
        <position position="233"/>
    </location>
</feature>
<comment type="subcellular location">
    <subcellularLocation>
        <location evidence="1">Nucleus</location>
    </subcellularLocation>
</comment>
<protein>
    <submittedName>
        <fullName evidence="6">Uncharacterized protein</fullName>
    </submittedName>
</protein>
<evidence type="ECO:0000313" key="7">
    <source>
        <dbReference type="Proteomes" id="UP000256964"/>
    </source>
</evidence>
<reference evidence="6 7" key="1">
    <citation type="journal article" date="2018" name="Biotechnol. Biofuels">
        <title>Integrative visual omics of the white-rot fungus Polyporus brumalis exposes the biotechnological potential of its oxidative enzymes for delignifying raw plant biomass.</title>
        <authorList>
            <person name="Miyauchi S."/>
            <person name="Rancon A."/>
            <person name="Drula E."/>
            <person name="Hage H."/>
            <person name="Chaduli D."/>
            <person name="Favel A."/>
            <person name="Grisel S."/>
            <person name="Henrissat B."/>
            <person name="Herpoel-Gimbert I."/>
            <person name="Ruiz-Duenas F.J."/>
            <person name="Chevret D."/>
            <person name="Hainaut M."/>
            <person name="Lin J."/>
            <person name="Wang M."/>
            <person name="Pangilinan J."/>
            <person name="Lipzen A."/>
            <person name="Lesage-Meessen L."/>
            <person name="Navarro D."/>
            <person name="Riley R."/>
            <person name="Grigoriev I.V."/>
            <person name="Zhou S."/>
            <person name="Raouche S."/>
            <person name="Rosso M.N."/>
        </authorList>
    </citation>
    <scope>NUCLEOTIDE SEQUENCE [LARGE SCALE GENOMIC DNA]</scope>
    <source>
        <strain evidence="6 7">BRFM 1820</strain>
    </source>
</reference>
<dbReference type="STRING" id="139420.A0A371CY48"/>
<keyword evidence="2" id="KW-0479">Metal-binding</keyword>
<keyword evidence="7" id="KW-1185">Reference proteome</keyword>